<protein>
    <submittedName>
        <fullName evidence="2">Phasin</fullName>
    </submittedName>
</protein>
<sequence length="143" mass="15340">MKVTVNGTNVFGMPLLSFPKIGLPGVIGDLAEQGFARAQIASKQMTEALGEAYSCNARGATDYGLRVFEISHANAASALDFFVQLLGSKSAADILTLSTEQARKAFDLASDQNRELWALGQKLARETSEPVKKHFAKVLHQAG</sequence>
<evidence type="ECO:0000259" key="1">
    <source>
        <dbReference type="Pfam" id="PF09361"/>
    </source>
</evidence>
<reference evidence="2 3" key="1">
    <citation type="submission" date="2016-10" db="EMBL/GenBank/DDBJ databases">
        <authorList>
            <person name="de Groot N.N."/>
        </authorList>
    </citation>
    <scope>NUCLEOTIDE SEQUENCE [LARGE SCALE GENOMIC DNA]</scope>
    <source>
        <strain evidence="2 3">MT12</strain>
    </source>
</reference>
<dbReference type="Pfam" id="PF09361">
    <property type="entry name" value="Phasin_2"/>
    <property type="match status" value="1"/>
</dbReference>
<proteinExistence type="predicted"/>
<evidence type="ECO:0000313" key="2">
    <source>
        <dbReference type="EMBL" id="SEC44768.1"/>
    </source>
</evidence>
<dbReference type="InterPro" id="IPR018968">
    <property type="entry name" value="Phasin"/>
</dbReference>
<feature type="domain" description="Phasin" evidence="1">
    <location>
        <begin position="41"/>
        <end position="135"/>
    </location>
</feature>
<dbReference type="Proteomes" id="UP000198992">
    <property type="component" value="Unassembled WGS sequence"/>
</dbReference>
<organism evidence="2 3">
    <name type="scientific">Bradyrhizobium erythrophlei</name>
    <dbReference type="NCBI Taxonomy" id="1437360"/>
    <lineage>
        <taxon>Bacteria</taxon>
        <taxon>Pseudomonadati</taxon>
        <taxon>Pseudomonadota</taxon>
        <taxon>Alphaproteobacteria</taxon>
        <taxon>Hyphomicrobiales</taxon>
        <taxon>Nitrobacteraceae</taxon>
        <taxon>Bradyrhizobium</taxon>
    </lineage>
</organism>
<accession>A0A1H4SLA5</accession>
<gene>
    <name evidence="2" type="ORF">SAMN05444164_1863</name>
</gene>
<evidence type="ECO:0000313" key="3">
    <source>
        <dbReference type="Proteomes" id="UP000198992"/>
    </source>
</evidence>
<dbReference type="AlphaFoldDB" id="A0A1H4SLA5"/>
<name>A0A1H4SLA5_9BRAD</name>
<dbReference type="EMBL" id="FNTH01000001">
    <property type="protein sequence ID" value="SEC44768.1"/>
    <property type="molecule type" value="Genomic_DNA"/>
</dbReference>